<feature type="transmembrane region" description="Helical" evidence="11">
    <location>
        <begin position="34"/>
        <end position="55"/>
    </location>
</feature>
<sequence>MLKTYLMVMLGGCFGVSARLWMSTAMQARWGEDFPVGTVAVNITGCFVIGLFAVLTASEGIWAASPLVRQAVIVGVLGGFTTFSSFSIQTLTLLKNGQLTAAVANVFISVLGCLLATWAGMLLGGWMNGKSS</sequence>
<keyword evidence="8 11" id="KW-0407">Ion channel</keyword>
<dbReference type="PANTHER" id="PTHR28259:SF1">
    <property type="entry name" value="FLUORIDE EXPORT PROTEIN 1-RELATED"/>
    <property type="match status" value="1"/>
</dbReference>
<feature type="binding site" evidence="11">
    <location>
        <position position="81"/>
    </location>
    <ligand>
        <name>Na(+)</name>
        <dbReference type="ChEBI" id="CHEBI:29101"/>
        <note>structural</note>
    </ligand>
</feature>
<dbReference type="GO" id="GO:0062054">
    <property type="term" value="F:fluoride channel activity"/>
    <property type="evidence" value="ECO:0007669"/>
    <property type="project" value="UniProtKB-UniRule"/>
</dbReference>
<comment type="activity regulation">
    <text evidence="11">Na(+) is not transported, but it plays an essential structural role and its presence is essential for fluoride channel function.</text>
</comment>
<evidence type="ECO:0000256" key="5">
    <source>
        <dbReference type="ARBA" id="ARBA00022989"/>
    </source>
</evidence>
<keyword evidence="6 11" id="KW-0406">Ion transport</keyword>
<comment type="catalytic activity">
    <reaction evidence="10">
        <text>fluoride(in) = fluoride(out)</text>
        <dbReference type="Rhea" id="RHEA:76159"/>
        <dbReference type="ChEBI" id="CHEBI:17051"/>
    </reaction>
    <physiologicalReaction direction="left-to-right" evidence="10">
        <dbReference type="Rhea" id="RHEA:76160"/>
    </physiologicalReaction>
</comment>
<evidence type="ECO:0000256" key="7">
    <source>
        <dbReference type="ARBA" id="ARBA00023136"/>
    </source>
</evidence>
<organism evidence="12 13">
    <name type="scientific">Roseimicrobium gellanilyticum</name>
    <dbReference type="NCBI Taxonomy" id="748857"/>
    <lineage>
        <taxon>Bacteria</taxon>
        <taxon>Pseudomonadati</taxon>
        <taxon>Verrucomicrobiota</taxon>
        <taxon>Verrucomicrobiia</taxon>
        <taxon>Verrucomicrobiales</taxon>
        <taxon>Verrucomicrobiaceae</taxon>
        <taxon>Roseimicrobium</taxon>
    </lineage>
</organism>
<evidence type="ECO:0000256" key="10">
    <source>
        <dbReference type="ARBA" id="ARBA00035585"/>
    </source>
</evidence>
<keyword evidence="5 11" id="KW-1133">Transmembrane helix</keyword>
<name>A0A366HCW3_9BACT</name>
<evidence type="ECO:0000256" key="6">
    <source>
        <dbReference type="ARBA" id="ARBA00023065"/>
    </source>
</evidence>
<comment type="similarity">
    <text evidence="9 11">Belongs to the fluoride channel Fluc/FEX (TC 1.A.43) family.</text>
</comment>
<evidence type="ECO:0000256" key="11">
    <source>
        <dbReference type="HAMAP-Rule" id="MF_00454"/>
    </source>
</evidence>
<dbReference type="AlphaFoldDB" id="A0A366HCW3"/>
<accession>A0A366HCW3</accession>
<dbReference type="GO" id="GO:0005886">
    <property type="term" value="C:plasma membrane"/>
    <property type="evidence" value="ECO:0007669"/>
    <property type="project" value="UniProtKB-SubCell"/>
</dbReference>
<keyword evidence="4 11" id="KW-0812">Transmembrane</keyword>
<dbReference type="GO" id="GO:0046872">
    <property type="term" value="F:metal ion binding"/>
    <property type="evidence" value="ECO:0007669"/>
    <property type="project" value="UniProtKB-KW"/>
</dbReference>
<dbReference type="EMBL" id="QNRR01000008">
    <property type="protein sequence ID" value="RBP40302.1"/>
    <property type="molecule type" value="Genomic_DNA"/>
</dbReference>
<keyword evidence="7 11" id="KW-0472">Membrane</keyword>
<dbReference type="InterPro" id="IPR003691">
    <property type="entry name" value="FluC"/>
</dbReference>
<proteinExistence type="inferred from homology"/>
<evidence type="ECO:0000256" key="9">
    <source>
        <dbReference type="ARBA" id="ARBA00035120"/>
    </source>
</evidence>
<feature type="transmembrane region" description="Helical" evidence="11">
    <location>
        <begin position="6"/>
        <end position="22"/>
    </location>
</feature>
<feature type="transmembrane region" description="Helical" evidence="11">
    <location>
        <begin position="106"/>
        <end position="127"/>
    </location>
</feature>
<keyword evidence="3" id="KW-0997">Cell inner membrane</keyword>
<evidence type="ECO:0000256" key="1">
    <source>
        <dbReference type="ARBA" id="ARBA00004651"/>
    </source>
</evidence>
<comment type="caution">
    <text evidence="12">The sequence shown here is derived from an EMBL/GenBank/DDBJ whole genome shotgun (WGS) entry which is preliminary data.</text>
</comment>
<keyword evidence="11" id="KW-0915">Sodium</keyword>
<dbReference type="Proteomes" id="UP000253426">
    <property type="component" value="Unassembled WGS sequence"/>
</dbReference>
<comment type="function">
    <text evidence="11">Fluoride-specific ion channel. Important for reducing fluoride concentration in the cell, thus reducing its toxicity.</text>
</comment>
<dbReference type="Pfam" id="PF02537">
    <property type="entry name" value="CRCB"/>
    <property type="match status" value="1"/>
</dbReference>
<evidence type="ECO:0000313" key="12">
    <source>
        <dbReference type="EMBL" id="RBP40302.1"/>
    </source>
</evidence>
<evidence type="ECO:0000313" key="13">
    <source>
        <dbReference type="Proteomes" id="UP000253426"/>
    </source>
</evidence>
<evidence type="ECO:0000256" key="4">
    <source>
        <dbReference type="ARBA" id="ARBA00022692"/>
    </source>
</evidence>
<dbReference type="OrthoDB" id="9815830at2"/>
<comment type="subcellular location">
    <subcellularLocation>
        <location evidence="1 11">Cell membrane</location>
        <topology evidence="1 11">Multi-pass membrane protein</topology>
    </subcellularLocation>
</comment>
<dbReference type="GO" id="GO:0140114">
    <property type="term" value="P:cellular detoxification of fluoride"/>
    <property type="evidence" value="ECO:0007669"/>
    <property type="project" value="UniProtKB-UniRule"/>
</dbReference>
<dbReference type="RefSeq" id="WP_113960179.1">
    <property type="nucleotide sequence ID" value="NZ_QNRR01000008.1"/>
</dbReference>
<feature type="transmembrane region" description="Helical" evidence="11">
    <location>
        <begin position="67"/>
        <end position="94"/>
    </location>
</feature>
<feature type="binding site" evidence="11">
    <location>
        <position position="78"/>
    </location>
    <ligand>
        <name>Na(+)</name>
        <dbReference type="ChEBI" id="CHEBI:29101"/>
        <note>structural</note>
    </ligand>
</feature>
<keyword evidence="13" id="KW-1185">Reference proteome</keyword>
<keyword evidence="11" id="KW-0479">Metal-binding</keyword>
<gene>
    <name evidence="11" type="primary">fluC</name>
    <name evidence="11" type="synonym">crcB</name>
    <name evidence="12" type="ORF">DES53_1088</name>
</gene>
<protein>
    <recommendedName>
        <fullName evidence="11">Fluoride-specific ion channel FluC</fullName>
    </recommendedName>
</protein>
<keyword evidence="11" id="KW-0813">Transport</keyword>
<evidence type="ECO:0000256" key="8">
    <source>
        <dbReference type="ARBA" id="ARBA00023303"/>
    </source>
</evidence>
<evidence type="ECO:0000256" key="3">
    <source>
        <dbReference type="ARBA" id="ARBA00022519"/>
    </source>
</evidence>
<evidence type="ECO:0000256" key="2">
    <source>
        <dbReference type="ARBA" id="ARBA00022475"/>
    </source>
</evidence>
<dbReference type="NCBIfam" id="TIGR00494">
    <property type="entry name" value="crcB"/>
    <property type="match status" value="1"/>
</dbReference>
<dbReference type="PANTHER" id="PTHR28259">
    <property type="entry name" value="FLUORIDE EXPORT PROTEIN 1-RELATED"/>
    <property type="match status" value="1"/>
</dbReference>
<dbReference type="HAMAP" id="MF_00454">
    <property type="entry name" value="FluC"/>
    <property type="match status" value="1"/>
</dbReference>
<reference evidence="12 13" key="1">
    <citation type="submission" date="2018-06" db="EMBL/GenBank/DDBJ databases">
        <title>Genomic Encyclopedia of Type Strains, Phase IV (KMG-IV): sequencing the most valuable type-strain genomes for metagenomic binning, comparative biology and taxonomic classification.</title>
        <authorList>
            <person name="Goeker M."/>
        </authorList>
    </citation>
    <scope>NUCLEOTIDE SEQUENCE [LARGE SCALE GENOMIC DNA]</scope>
    <source>
        <strain evidence="12 13">DSM 25532</strain>
    </source>
</reference>
<keyword evidence="2 11" id="KW-1003">Cell membrane</keyword>